<gene>
    <name evidence="1" type="ORF">ACFQJ7_05350</name>
</gene>
<evidence type="ECO:0000313" key="2">
    <source>
        <dbReference type="Proteomes" id="UP001596414"/>
    </source>
</evidence>
<protein>
    <submittedName>
        <fullName evidence="1">Uncharacterized protein</fullName>
    </submittedName>
</protein>
<organism evidence="1 2">
    <name type="scientific">Halovenus rubra</name>
    <dbReference type="NCBI Taxonomy" id="869890"/>
    <lineage>
        <taxon>Archaea</taxon>
        <taxon>Methanobacteriati</taxon>
        <taxon>Methanobacteriota</taxon>
        <taxon>Stenosarchaea group</taxon>
        <taxon>Halobacteria</taxon>
        <taxon>Halobacteriales</taxon>
        <taxon>Haloarculaceae</taxon>
        <taxon>Halovenus</taxon>
    </lineage>
</organism>
<dbReference type="Proteomes" id="UP001596414">
    <property type="component" value="Unassembled WGS sequence"/>
</dbReference>
<name>A0ABD5X6M4_9EURY</name>
<accession>A0ABD5X6M4</accession>
<dbReference type="AlphaFoldDB" id="A0ABD5X6M4"/>
<dbReference type="EMBL" id="JBHSZQ010000004">
    <property type="protein sequence ID" value="MFC7125466.1"/>
    <property type="molecule type" value="Genomic_DNA"/>
</dbReference>
<dbReference type="RefSeq" id="WP_267636461.1">
    <property type="nucleotide sequence ID" value="NZ_JAODIY010000004.1"/>
</dbReference>
<proteinExistence type="predicted"/>
<sequence>MSATIDTDQLTRVEVTVTVRVPEHDEVDLMTGAQQRLAAVDTVQNVSIEELRGINPRLGATVVIVETALQTAQPVAVYKSLTETVGIETQSRK</sequence>
<evidence type="ECO:0000313" key="1">
    <source>
        <dbReference type="EMBL" id="MFC7125466.1"/>
    </source>
</evidence>
<comment type="caution">
    <text evidence="1">The sequence shown here is derived from an EMBL/GenBank/DDBJ whole genome shotgun (WGS) entry which is preliminary data.</text>
</comment>
<reference evidence="1 2" key="1">
    <citation type="journal article" date="2014" name="Int. J. Syst. Evol. Microbiol.">
        <title>Complete genome sequence of Corynebacterium casei LMG S-19264T (=DSM 44701T), isolated from a smear-ripened cheese.</title>
        <authorList>
            <consortium name="US DOE Joint Genome Institute (JGI-PGF)"/>
            <person name="Walter F."/>
            <person name="Albersmeier A."/>
            <person name="Kalinowski J."/>
            <person name="Ruckert C."/>
        </authorList>
    </citation>
    <scope>NUCLEOTIDE SEQUENCE [LARGE SCALE GENOMIC DNA]</scope>
    <source>
        <strain evidence="1 2">CGMCC 4.7215</strain>
    </source>
</reference>